<dbReference type="PANTHER" id="PTHR24171:SF9">
    <property type="entry name" value="ANKYRIN REPEAT DOMAIN-CONTAINING PROTEIN 39"/>
    <property type="match status" value="1"/>
</dbReference>
<dbReference type="Gene3D" id="1.25.40.20">
    <property type="entry name" value="Ankyrin repeat-containing domain"/>
    <property type="match status" value="1"/>
</dbReference>
<name>A0A9N8EQ72_9STRA</name>
<evidence type="ECO:0000256" key="1">
    <source>
        <dbReference type="ARBA" id="ARBA00022737"/>
    </source>
</evidence>
<dbReference type="SUPFAM" id="SSF48403">
    <property type="entry name" value="Ankyrin repeat"/>
    <property type="match status" value="1"/>
</dbReference>
<evidence type="ECO:0000256" key="4">
    <source>
        <dbReference type="SAM" id="SignalP"/>
    </source>
</evidence>
<dbReference type="InterPro" id="IPR002110">
    <property type="entry name" value="Ankyrin_rpt"/>
</dbReference>
<keyword evidence="1" id="KW-0677">Repeat</keyword>
<sequence length="512" mass="58632">MTTFRFTLLSLFFLWLFSTTCVLSLVTADNDNSNDNIDYVPGVDYSWPMHRHSNAHPSEVERHRRVRRYNHFMQGCERFYGGDDQKCRESDEERISMIRRQPPLMKNYTAAGYAKLKAPISAFTTLKEFYETHSKQRLLRENWPPGNIYTNHWASATKVLPLEGLPGTTEQPSLTESQRHTILTQVQSVLEAWCKLPLVPTSLYGIRVYHRGAVLAPHVDRLPLVISAIINVAQTSVTQEWPLEIIDHGGVARNVTLQPGEMLLYESASIIHGRPYPLNGQSYANVFLHFEPMGHSKQHFQLRKDPKQLFEQALDNQLQKIQELDAAEMTEGDPPQPKRPYYVPHKKQDAWEQKYVYVKKHSKRSNSNKKNSNNNKNSNVDFIGQNTNNNKGNKKGMQHKLQMDEQDERLFHNLAAKGMLVRMKEMVQQDPTVVTKSDHNGWLALHEAARAGHTKVVTYLCGLMDQEEINTRTNGGKGGTPLWWAMHMFQEDHPTVKALVKNGAKSIGPDTE</sequence>
<accession>A0A9N8EQ72</accession>
<evidence type="ECO:0000256" key="3">
    <source>
        <dbReference type="SAM" id="MobiDB-lite"/>
    </source>
</evidence>
<dbReference type="PANTHER" id="PTHR24171">
    <property type="entry name" value="ANKYRIN REPEAT DOMAIN-CONTAINING PROTEIN 39-RELATED"/>
    <property type="match status" value="1"/>
</dbReference>
<dbReference type="EMBL" id="CAICTM010001387">
    <property type="protein sequence ID" value="CAB9523204.1"/>
    <property type="molecule type" value="Genomic_DNA"/>
</dbReference>
<comment type="caution">
    <text evidence="5">The sequence shown here is derived from an EMBL/GenBank/DDBJ whole genome shotgun (WGS) entry which is preliminary data.</text>
</comment>
<dbReference type="OrthoDB" id="194358at2759"/>
<dbReference type="SMART" id="SM00248">
    <property type="entry name" value="ANK"/>
    <property type="match status" value="2"/>
</dbReference>
<keyword evidence="6" id="KW-1185">Reference proteome</keyword>
<evidence type="ECO:0000313" key="5">
    <source>
        <dbReference type="EMBL" id="CAB9523204.1"/>
    </source>
</evidence>
<dbReference type="Proteomes" id="UP001153069">
    <property type="component" value="Unassembled WGS sequence"/>
</dbReference>
<reference evidence="5" key="1">
    <citation type="submission" date="2020-06" db="EMBL/GenBank/DDBJ databases">
        <authorList>
            <consortium name="Plant Systems Biology data submission"/>
        </authorList>
    </citation>
    <scope>NUCLEOTIDE SEQUENCE</scope>
    <source>
        <strain evidence="5">D6</strain>
    </source>
</reference>
<protein>
    <submittedName>
        <fullName evidence="5">Ankyrin Repeat</fullName>
    </submittedName>
</protein>
<feature type="compositionally biased region" description="Low complexity" evidence="3">
    <location>
        <begin position="368"/>
        <end position="391"/>
    </location>
</feature>
<dbReference type="AlphaFoldDB" id="A0A9N8EQ72"/>
<keyword evidence="2" id="KW-0040">ANK repeat</keyword>
<keyword evidence="4" id="KW-0732">Signal</keyword>
<evidence type="ECO:0000313" key="6">
    <source>
        <dbReference type="Proteomes" id="UP001153069"/>
    </source>
</evidence>
<feature type="signal peptide" evidence="4">
    <location>
        <begin position="1"/>
        <end position="28"/>
    </location>
</feature>
<feature type="region of interest" description="Disordered" evidence="3">
    <location>
        <begin position="360"/>
        <end position="396"/>
    </location>
</feature>
<evidence type="ECO:0000256" key="2">
    <source>
        <dbReference type="ARBA" id="ARBA00023043"/>
    </source>
</evidence>
<gene>
    <name evidence="5" type="ORF">SEMRO_1389_G268540.1</name>
</gene>
<organism evidence="5 6">
    <name type="scientific">Seminavis robusta</name>
    <dbReference type="NCBI Taxonomy" id="568900"/>
    <lineage>
        <taxon>Eukaryota</taxon>
        <taxon>Sar</taxon>
        <taxon>Stramenopiles</taxon>
        <taxon>Ochrophyta</taxon>
        <taxon>Bacillariophyta</taxon>
        <taxon>Bacillariophyceae</taxon>
        <taxon>Bacillariophycidae</taxon>
        <taxon>Naviculales</taxon>
        <taxon>Naviculaceae</taxon>
        <taxon>Seminavis</taxon>
    </lineage>
</organism>
<proteinExistence type="predicted"/>
<dbReference type="InterPro" id="IPR036770">
    <property type="entry name" value="Ankyrin_rpt-contain_sf"/>
</dbReference>
<dbReference type="Pfam" id="PF12796">
    <property type="entry name" value="Ank_2"/>
    <property type="match status" value="1"/>
</dbReference>
<feature type="chain" id="PRO_5040219501" evidence="4">
    <location>
        <begin position="29"/>
        <end position="512"/>
    </location>
</feature>